<accession>A0A978UXZ2</accession>
<evidence type="ECO:0000313" key="1">
    <source>
        <dbReference type="EMBL" id="KAH7519858.1"/>
    </source>
</evidence>
<dbReference type="PANTHER" id="PTHR47123:SF28">
    <property type="entry name" value="F-BOX DOMAIN-CONTAINING PROTEIN"/>
    <property type="match status" value="1"/>
</dbReference>
<dbReference type="AlphaFoldDB" id="A0A978UXZ2"/>
<dbReference type="PANTHER" id="PTHR47123">
    <property type="entry name" value="F-BOX PROTEIN SKIP23"/>
    <property type="match status" value="1"/>
</dbReference>
<name>A0A978UXZ2_ZIZJJ</name>
<reference evidence="1" key="1">
    <citation type="journal article" date="2021" name="Front. Plant Sci.">
        <title>Chromosome-Scale Genome Assembly for Chinese Sour Jujube and Insights Into Its Genome Evolution and Domestication Signature.</title>
        <authorList>
            <person name="Shen L.-Y."/>
            <person name="Luo H."/>
            <person name="Wang X.-L."/>
            <person name="Wang X.-M."/>
            <person name="Qiu X.-J."/>
            <person name="Liu H."/>
            <person name="Zhou S.-S."/>
            <person name="Jia K.-H."/>
            <person name="Nie S."/>
            <person name="Bao Y.-T."/>
            <person name="Zhang R.-G."/>
            <person name="Yun Q.-Z."/>
            <person name="Chai Y.-H."/>
            <person name="Lu J.-Y."/>
            <person name="Li Y."/>
            <person name="Zhao S.-W."/>
            <person name="Mao J.-F."/>
            <person name="Jia S.-G."/>
            <person name="Mao Y.-M."/>
        </authorList>
    </citation>
    <scope>NUCLEOTIDE SEQUENCE</scope>
    <source>
        <strain evidence="1">AT0</strain>
        <tissue evidence="1">Leaf</tissue>
    </source>
</reference>
<dbReference type="Proteomes" id="UP000813462">
    <property type="component" value="Unassembled WGS sequence"/>
</dbReference>
<sequence>MISNSVDSPFDILRLHSICKSWHAALPPLLKFPYPFVTGKDIFLSETTIYRLKTLHGTYPPISYLVRVDETYSSNSSQIANTTSKSYADDSFSVSLSGVNKVIRYPGNDYSILVIFDGGKLGFAKYGDQQLTLVDDRITNYQVITLYKGEPYVVDQWGIVSMIELDDDDSSLKLTNLISSPPCGDIQLNKLRQKHFVVSCRKLYVV</sequence>
<comment type="caution">
    <text evidence="1">The sequence shown here is derived from an EMBL/GenBank/DDBJ whole genome shotgun (WGS) entry which is preliminary data.</text>
</comment>
<dbReference type="InterPro" id="IPR051304">
    <property type="entry name" value="SCF_F-box_domain"/>
</dbReference>
<gene>
    <name evidence="1" type="ORF">FEM48_Zijuj08G0081800</name>
</gene>
<organism evidence="1 2">
    <name type="scientific">Ziziphus jujuba var. spinosa</name>
    <dbReference type="NCBI Taxonomy" id="714518"/>
    <lineage>
        <taxon>Eukaryota</taxon>
        <taxon>Viridiplantae</taxon>
        <taxon>Streptophyta</taxon>
        <taxon>Embryophyta</taxon>
        <taxon>Tracheophyta</taxon>
        <taxon>Spermatophyta</taxon>
        <taxon>Magnoliopsida</taxon>
        <taxon>eudicotyledons</taxon>
        <taxon>Gunneridae</taxon>
        <taxon>Pentapetalae</taxon>
        <taxon>rosids</taxon>
        <taxon>fabids</taxon>
        <taxon>Rosales</taxon>
        <taxon>Rhamnaceae</taxon>
        <taxon>Paliureae</taxon>
        <taxon>Ziziphus</taxon>
    </lineage>
</organism>
<proteinExistence type="predicted"/>
<evidence type="ECO:0000313" key="2">
    <source>
        <dbReference type="Proteomes" id="UP000813462"/>
    </source>
</evidence>
<protein>
    <submittedName>
        <fullName evidence="1">Uncharacterized protein</fullName>
    </submittedName>
</protein>
<dbReference type="EMBL" id="JAEACU010000008">
    <property type="protein sequence ID" value="KAH7519858.1"/>
    <property type="molecule type" value="Genomic_DNA"/>
</dbReference>